<dbReference type="RefSeq" id="WP_154768962.1">
    <property type="nucleotide sequence ID" value="NZ_WLYK01000005.1"/>
</dbReference>
<comment type="caution">
    <text evidence="3">The sequence shown here is derived from an EMBL/GenBank/DDBJ whole genome shotgun (WGS) entry which is preliminary data.</text>
</comment>
<reference evidence="3 4" key="1">
    <citation type="submission" date="2019-11" db="EMBL/GenBank/DDBJ databases">
        <authorList>
            <person name="Jiang L.-Q."/>
        </authorList>
    </citation>
    <scope>NUCLEOTIDE SEQUENCE [LARGE SCALE GENOMIC DNA]</scope>
    <source>
        <strain evidence="3 4">YIM 132087</strain>
    </source>
</reference>
<dbReference type="AlphaFoldDB" id="A0A7K1FLN1"/>
<sequence>MNETELRTLLRDRERFRPDLEAVRAAVESTATDRPRPSRLPRVVLSAAVVVLIAITGLLIRTDAAPPPTSDISGTTTASTTPEVTSTIPAGLTDVRWVLTSVIIEGTRSDPTETWSMVLRSGGRADIFLPCASGSGSWSAAGSGLTLRWNPTTDNACFMDPAAWKALEELTDGTPGQQRPVGIEVVGSALRIEIAGTIMIFRHPTWLGRHWHIGGSGAGPDITFADDGTLRVVDDCGSYDTTWTSTGDQLVIRDAAALPAGCNGPEWSAIDDWAGRTFSFRADRATLTLTDNRSGLVTELLAVRSSPEQPMALPAGTYSRYCGSTVADSDDVATSTAVQQLGTSGQVTVLNLGGETRSYGRALLVLVDDRDRIISLSVEPAASVAEVDVAPGASSSIGVGGWPRGLCDGTELQPGRSYLAAPLLMMPDGGEFLGDRFRYIAPEPTTYGGPAPTDPGACSTAYQGLEAVGMSVTVQQSTSGTSVELRNGSDSDQTVVSVGIALFGNSGGDGRGGFGPPLMSVQRVVGLGSAVALPAGGDLVRAVDHLPTSLCYADEDRLTAGCRYRAAVTVTLARADGSTNTFVGRPFLWTSP</sequence>
<feature type="transmembrane region" description="Helical" evidence="2">
    <location>
        <begin position="43"/>
        <end position="60"/>
    </location>
</feature>
<name>A0A7K1FLN1_9ACTN</name>
<keyword evidence="2" id="KW-0472">Membrane</keyword>
<proteinExistence type="predicted"/>
<evidence type="ECO:0000313" key="3">
    <source>
        <dbReference type="EMBL" id="MTD14970.1"/>
    </source>
</evidence>
<organism evidence="3 4">
    <name type="scientific">Nakamurella alba</name>
    <dbReference type="NCBI Taxonomy" id="2665158"/>
    <lineage>
        <taxon>Bacteria</taxon>
        <taxon>Bacillati</taxon>
        <taxon>Actinomycetota</taxon>
        <taxon>Actinomycetes</taxon>
        <taxon>Nakamurellales</taxon>
        <taxon>Nakamurellaceae</taxon>
        <taxon>Nakamurella</taxon>
    </lineage>
</organism>
<dbReference type="Proteomes" id="UP000460221">
    <property type="component" value="Unassembled WGS sequence"/>
</dbReference>
<protein>
    <submittedName>
        <fullName evidence="3">META domain-containing protein</fullName>
    </submittedName>
</protein>
<keyword evidence="2" id="KW-1133">Transmembrane helix</keyword>
<gene>
    <name evidence="3" type="ORF">GIS00_13575</name>
</gene>
<feature type="compositionally biased region" description="Low complexity" evidence="1">
    <location>
        <begin position="70"/>
        <end position="85"/>
    </location>
</feature>
<accession>A0A7K1FLN1</accession>
<evidence type="ECO:0000313" key="4">
    <source>
        <dbReference type="Proteomes" id="UP000460221"/>
    </source>
</evidence>
<evidence type="ECO:0000256" key="2">
    <source>
        <dbReference type="SAM" id="Phobius"/>
    </source>
</evidence>
<keyword evidence="4" id="KW-1185">Reference proteome</keyword>
<dbReference type="EMBL" id="WLYK01000005">
    <property type="protein sequence ID" value="MTD14970.1"/>
    <property type="molecule type" value="Genomic_DNA"/>
</dbReference>
<feature type="region of interest" description="Disordered" evidence="1">
    <location>
        <begin position="65"/>
        <end position="85"/>
    </location>
</feature>
<evidence type="ECO:0000256" key="1">
    <source>
        <dbReference type="SAM" id="MobiDB-lite"/>
    </source>
</evidence>
<keyword evidence="2" id="KW-0812">Transmembrane</keyword>